<dbReference type="Proteomes" id="UP000502508">
    <property type="component" value="Chromosome"/>
</dbReference>
<dbReference type="EMBL" id="AP022870">
    <property type="protein sequence ID" value="BCB77554.1"/>
    <property type="molecule type" value="Genomic_DNA"/>
</dbReference>
<organism evidence="3 4">
    <name type="scientific">Phytohabitans flavus</name>
    <dbReference type="NCBI Taxonomy" id="1076124"/>
    <lineage>
        <taxon>Bacteria</taxon>
        <taxon>Bacillati</taxon>
        <taxon>Actinomycetota</taxon>
        <taxon>Actinomycetes</taxon>
        <taxon>Micromonosporales</taxon>
        <taxon>Micromonosporaceae</taxon>
    </lineage>
</organism>
<dbReference type="RefSeq" id="WP_173037292.1">
    <property type="nucleotide sequence ID" value="NZ_AP022870.1"/>
</dbReference>
<name>A0A6F8XUN5_9ACTN</name>
<gene>
    <name evidence="3" type="ORF">Pflav_039640</name>
</gene>
<keyword evidence="4" id="KW-1185">Reference proteome</keyword>
<sequence>MSDEYPHPLSDPEALGIPDVADDDSTARDDVHTGREADGPEPAAMPLDREDYPDGMDEFGNTAEEQREGESLDDKVSREMVDPAMQDTDVRRDVRQSPIQVEAFDPDPLTDDIDRVDDETPLDDADPVDPRTDSPVSMYDTEVGPRSVGRLVEPDQGVREDTDATSIALDAGAAGGAPTAEEAAIHEVEEP</sequence>
<feature type="region of interest" description="Disordered" evidence="1">
    <location>
        <begin position="1"/>
        <end position="191"/>
    </location>
</feature>
<reference evidence="3 4" key="1">
    <citation type="submission" date="2020-03" db="EMBL/GenBank/DDBJ databases">
        <title>Whole genome shotgun sequence of Phytohabitans flavus NBRC 107702.</title>
        <authorList>
            <person name="Komaki H."/>
            <person name="Tamura T."/>
        </authorList>
    </citation>
    <scope>NUCLEOTIDE SEQUENCE [LARGE SCALE GENOMIC DNA]</scope>
    <source>
        <strain evidence="3 4">NBRC 107702</strain>
    </source>
</reference>
<feature type="compositionally biased region" description="Basic and acidic residues" evidence="1">
    <location>
        <begin position="152"/>
        <end position="162"/>
    </location>
</feature>
<dbReference type="Pfam" id="PF18970">
    <property type="entry name" value="DUF5709"/>
    <property type="match status" value="1"/>
</dbReference>
<feature type="compositionally biased region" description="Basic and acidic residues" evidence="1">
    <location>
        <begin position="64"/>
        <end position="81"/>
    </location>
</feature>
<dbReference type="AlphaFoldDB" id="A0A6F8XUN5"/>
<reference evidence="3 4" key="2">
    <citation type="submission" date="2020-03" db="EMBL/GenBank/DDBJ databases">
        <authorList>
            <person name="Ichikawa N."/>
            <person name="Kimura A."/>
            <person name="Kitahashi Y."/>
            <person name="Uohara A."/>
        </authorList>
    </citation>
    <scope>NUCLEOTIDE SEQUENCE [LARGE SCALE GENOMIC DNA]</scope>
    <source>
        <strain evidence="3 4">NBRC 107702</strain>
    </source>
</reference>
<protein>
    <recommendedName>
        <fullName evidence="2">DUF5709 domain-containing protein</fullName>
    </recommendedName>
</protein>
<evidence type="ECO:0000256" key="1">
    <source>
        <dbReference type="SAM" id="MobiDB-lite"/>
    </source>
</evidence>
<evidence type="ECO:0000259" key="2">
    <source>
        <dbReference type="Pfam" id="PF18970"/>
    </source>
</evidence>
<proteinExistence type="predicted"/>
<accession>A0A6F8XUN5</accession>
<evidence type="ECO:0000313" key="4">
    <source>
        <dbReference type="Proteomes" id="UP000502508"/>
    </source>
</evidence>
<evidence type="ECO:0000313" key="3">
    <source>
        <dbReference type="EMBL" id="BCB77554.1"/>
    </source>
</evidence>
<feature type="compositionally biased region" description="Acidic residues" evidence="1">
    <location>
        <begin position="104"/>
        <end position="127"/>
    </location>
</feature>
<dbReference type="KEGG" id="pfla:Pflav_039640"/>
<feature type="compositionally biased region" description="Basic and acidic residues" evidence="1">
    <location>
        <begin position="25"/>
        <end position="38"/>
    </location>
</feature>
<feature type="domain" description="DUF5709" evidence="2">
    <location>
        <begin position="142"/>
        <end position="190"/>
    </location>
</feature>
<dbReference type="InterPro" id="IPR043763">
    <property type="entry name" value="DUF5709"/>
</dbReference>